<protein>
    <submittedName>
        <fullName evidence="6">Acyl-CoA thioesterase</fullName>
    </submittedName>
</protein>
<dbReference type="EMBL" id="BMQB01000006">
    <property type="protein sequence ID" value="GGJ97933.1"/>
    <property type="molecule type" value="Genomic_DNA"/>
</dbReference>
<evidence type="ECO:0000313" key="7">
    <source>
        <dbReference type="Proteomes" id="UP000649739"/>
    </source>
</evidence>
<dbReference type="RefSeq" id="WP_189170771.1">
    <property type="nucleotide sequence ID" value="NZ_BMQB01000006.1"/>
</dbReference>
<evidence type="ECO:0000256" key="2">
    <source>
        <dbReference type="ARBA" id="ARBA00022801"/>
    </source>
</evidence>
<accession>A0A8J3FDY3</accession>
<keyword evidence="7" id="KW-1185">Reference proteome</keyword>
<evidence type="ECO:0000256" key="4">
    <source>
        <dbReference type="SAM" id="MobiDB-lite"/>
    </source>
</evidence>
<dbReference type="InterPro" id="IPR006683">
    <property type="entry name" value="Thioestr_dom"/>
</dbReference>
<dbReference type="InterPro" id="IPR029069">
    <property type="entry name" value="HotDog_dom_sf"/>
</dbReference>
<dbReference type="GO" id="GO:0052816">
    <property type="term" value="F:long-chain fatty acyl-CoA hydrolase activity"/>
    <property type="evidence" value="ECO:0007669"/>
    <property type="project" value="TreeGrafter"/>
</dbReference>
<feature type="compositionally biased region" description="Basic and acidic residues" evidence="4">
    <location>
        <begin position="153"/>
        <end position="163"/>
    </location>
</feature>
<dbReference type="GO" id="GO:0005829">
    <property type="term" value="C:cytosol"/>
    <property type="evidence" value="ECO:0007669"/>
    <property type="project" value="TreeGrafter"/>
</dbReference>
<dbReference type="PANTHER" id="PTHR11049:SF16">
    <property type="entry name" value="PROTEIN VDLD"/>
    <property type="match status" value="1"/>
</dbReference>
<dbReference type="InterPro" id="IPR033120">
    <property type="entry name" value="HOTDOG_ACOT"/>
</dbReference>
<organism evidence="6 7">
    <name type="scientific">Pilimelia anulata</name>
    <dbReference type="NCBI Taxonomy" id="53371"/>
    <lineage>
        <taxon>Bacteria</taxon>
        <taxon>Bacillati</taxon>
        <taxon>Actinomycetota</taxon>
        <taxon>Actinomycetes</taxon>
        <taxon>Micromonosporales</taxon>
        <taxon>Micromonosporaceae</taxon>
        <taxon>Pilimelia</taxon>
    </lineage>
</organism>
<feature type="domain" description="HotDog ACOT-type" evidence="5">
    <location>
        <begin position="25"/>
        <end position="138"/>
    </location>
</feature>
<dbReference type="InterPro" id="IPR040170">
    <property type="entry name" value="Cytosol_ACT"/>
</dbReference>
<comment type="similarity">
    <text evidence="1">Belongs to the acyl coenzyme A hydrolase family.</text>
</comment>
<name>A0A8J3FDY3_9ACTN</name>
<gene>
    <name evidence="6" type="ORF">GCM10010123_29990</name>
</gene>
<dbReference type="FunFam" id="3.10.129.10:FF:000024">
    <property type="entry name" value="Acyl-CoA hydrolase"/>
    <property type="match status" value="1"/>
</dbReference>
<dbReference type="SUPFAM" id="SSF54637">
    <property type="entry name" value="Thioesterase/thiol ester dehydrase-isomerase"/>
    <property type="match status" value="1"/>
</dbReference>
<dbReference type="PROSITE" id="PS51770">
    <property type="entry name" value="HOTDOG_ACOT"/>
    <property type="match status" value="1"/>
</dbReference>
<reference evidence="6" key="1">
    <citation type="journal article" date="2014" name="Int. J. Syst. Evol. Microbiol.">
        <title>Complete genome sequence of Corynebacterium casei LMG S-19264T (=DSM 44701T), isolated from a smear-ripened cheese.</title>
        <authorList>
            <consortium name="US DOE Joint Genome Institute (JGI-PGF)"/>
            <person name="Walter F."/>
            <person name="Albersmeier A."/>
            <person name="Kalinowski J."/>
            <person name="Ruckert C."/>
        </authorList>
    </citation>
    <scope>NUCLEOTIDE SEQUENCE</scope>
    <source>
        <strain evidence="6">JCM 3090</strain>
    </source>
</reference>
<dbReference type="PANTHER" id="PTHR11049">
    <property type="entry name" value="ACYL COENZYME A THIOESTER HYDROLASE"/>
    <property type="match status" value="1"/>
</dbReference>
<evidence type="ECO:0000256" key="3">
    <source>
        <dbReference type="PROSITE-ProRule" id="PRU01106"/>
    </source>
</evidence>
<feature type="region of interest" description="Disordered" evidence="4">
    <location>
        <begin position="139"/>
        <end position="180"/>
    </location>
</feature>
<evidence type="ECO:0000259" key="5">
    <source>
        <dbReference type="PROSITE" id="PS51770"/>
    </source>
</evidence>
<dbReference type="Gene3D" id="3.10.129.10">
    <property type="entry name" value="Hotdog Thioesterase"/>
    <property type="match status" value="1"/>
</dbReference>
<dbReference type="GO" id="GO:0006637">
    <property type="term" value="P:acyl-CoA metabolic process"/>
    <property type="evidence" value="ECO:0007669"/>
    <property type="project" value="TreeGrafter"/>
</dbReference>
<evidence type="ECO:0000313" key="6">
    <source>
        <dbReference type="EMBL" id="GGJ97933.1"/>
    </source>
</evidence>
<sequence>MTVAPTNAHARASQGGAIEIGKAPSESRLTLSQIMDDHDTNLLGTVHGGEILKLVDSVAGVVAARHSEGPAVTAFMDEVAFLAPVRVGDVLHVDAVCTWAGRTSMEVSVVARADRWDSTAPQTTVATAHLVMVAVDDARRPRPVPPLNPQTDEEQRHYQEAEIRRRHRLNLREELRPTKP</sequence>
<comment type="caution">
    <text evidence="6">The sequence shown here is derived from an EMBL/GenBank/DDBJ whole genome shotgun (WGS) entry which is preliminary data.</text>
</comment>
<dbReference type="AlphaFoldDB" id="A0A8J3FDY3"/>
<proteinExistence type="inferred from homology"/>
<dbReference type="Pfam" id="PF03061">
    <property type="entry name" value="4HBT"/>
    <property type="match status" value="1"/>
</dbReference>
<evidence type="ECO:0000256" key="1">
    <source>
        <dbReference type="ARBA" id="ARBA00010458"/>
    </source>
</evidence>
<keyword evidence="2 3" id="KW-0378">Hydrolase</keyword>
<dbReference type="Proteomes" id="UP000649739">
    <property type="component" value="Unassembled WGS sequence"/>
</dbReference>
<reference evidence="6" key="2">
    <citation type="submission" date="2020-09" db="EMBL/GenBank/DDBJ databases">
        <authorList>
            <person name="Sun Q."/>
            <person name="Ohkuma M."/>
        </authorList>
    </citation>
    <scope>NUCLEOTIDE SEQUENCE</scope>
    <source>
        <strain evidence="6">JCM 3090</strain>
    </source>
</reference>
<dbReference type="CDD" id="cd03442">
    <property type="entry name" value="BFIT_BACH"/>
    <property type="match status" value="1"/>
</dbReference>
<feature type="compositionally biased region" description="Basic and acidic residues" evidence="4">
    <location>
        <begin position="170"/>
        <end position="180"/>
    </location>
</feature>